<proteinExistence type="inferred from homology"/>
<sequence length="388" mass="40633">MRQDPIDRRRRLRLAVHAAAASVTVALAAGAAPAAAEGASGRASDAVYVMTNEADANRVIAYARGGDGRLTPRGSYLTGGRGTGRPRLSSQDSVVLSDDGRFLYVVNVGSDDISAFKVQRTGLKLVDREPSGGRVPYSVTVSPGRTHLYALNHGGGETANITGFRLDRHGRLSLLPGSTRPLSVPAANPSQVRYSPDGRQLVVTEKATDVLDTYAVGADGYASGPTVHRTGGELPFGGDFRDDGVFVVTEAFGARIGAGAASSYSLTGDGGLRLITRSVPNGQEETCWTVISKDGRFAYVTNFGNGTISSYAIAPDGSISLLDPVAAFTTLGQLSVRDHGLTRDGRFLYVIDVASQKVHGWRVERDGDLEPIGAFDGLPPTVAGLAAS</sequence>
<dbReference type="SUPFAM" id="SSF51004">
    <property type="entry name" value="C-terminal (heme d1) domain of cytochrome cd1-nitrite reductase"/>
    <property type="match status" value="1"/>
</dbReference>
<name>A0A6J4THE5_9ACTN</name>
<dbReference type="InterPro" id="IPR019405">
    <property type="entry name" value="Lactonase_7-beta_prop"/>
</dbReference>
<organism evidence="3">
    <name type="scientific">uncultured Solirubrobacteraceae bacterium</name>
    <dbReference type="NCBI Taxonomy" id="1162706"/>
    <lineage>
        <taxon>Bacteria</taxon>
        <taxon>Bacillati</taxon>
        <taxon>Actinomycetota</taxon>
        <taxon>Thermoleophilia</taxon>
        <taxon>Solirubrobacterales</taxon>
        <taxon>Solirubrobacteraceae</taxon>
        <taxon>environmental samples</taxon>
    </lineage>
</organism>
<dbReference type="PROSITE" id="PS51318">
    <property type="entry name" value="TAT"/>
    <property type="match status" value="1"/>
</dbReference>
<dbReference type="InterPro" id="IPR006311">
    <property type="entry name" value="TAT_signal"/>
</dbReference>
<dbReference type="InterPro" id="IPR015943">
    <property type="entry name" value="WD40/YVTN_repeat-like_dom_sf"/>
</dbReference>
<feature type="signal peptide" evidence="2">
    <location>
        <begin position="1"/>
        <end position="28"/>
    </location>
</feature>
<dbReference type="InterPro" id="IPR011048">
    <property type="entry name" value="Haem_d1_sf"/>
</dbReference>
<comment type="similarity">
    <text evidence="1">Belongs to the cycloisomerase 2 family.</text>
</comment>
<protein>
    <recommendedName>
        <fullName evidence="4">6-phosphogluconolactonase</fullName>
    </recommendedName>
</protein>
<evidence type="ECO:0008006" key="4">
    <source>
        <dbReference type="Google" id="ProtNLM"/>
    </source>
</evidence>
<dbReference type="PANTHER" id="PTHR30344:SF1">
    <property type="entry name" value="6-PHOSPHOGLUCONOLACTONASE"/>
    <property type="match status" value="1"/>
</dbReference>
<feature type="chain" id="PRO_5039729555" description="6-phosphogluconolactonase" evidence="2">
    <location>
        <begin position="29"/>
        <end position="388"/>
    </location>
</feature>
<evidence type="ECO:0000256" key="1">
    <source>
        <dbReference type="ARBA" id="ARBA00005564"/>
    </source>
</evidence>
<evidence type="ECO:0000256" key="2">
    <source>
        <dbReference type="SAM" id="SignalP"/>
    </source>
</evidence>
<dbReference type="Gene3D" id="2.130.10.10">
    <property type="entry name" value="YVTN repeat-like/Quinoprotein amine dehydrogenase"/>
    <property type="match status" value="2"/>
</dbReference>
<reference evidence="3" key="1">
    <citation type="submission" date="2020-02" db="EMBL/GenBank/DDBJ databases">
        <authorList>
            <person name="Meier V. D."/>
        </authorList>
    </citation>
    <scope>NUCLEOTIDE SEQUENCE</scope>
    <source>
        <strain evidence="3">AVDCRST_MAG13</strain>
    </source>
</reference>
<dbReference type="AlphaFoldDB" id="A0A6J4THE5"/>
<dbReference type="PANTHER" id="PTHR30344">
    <property type="entry name" value="6-PHOSPHOGLUCONOLACTONASE-RELATED"/>
    <property type="match status" value="1"/>
</dbReference>
<keyword evidence="2" id="KW-0732">Signal</keyword>
<accession>A0A6J4THE5</accession>
<dbReference type="Pfam" id="PF10282">
    <property type="entry name" value="Lactonase"/>
    <property type="match status" value="2"/>
</dbReference>
<evidence type="ECO:0000313" key="3">
    <source>
        <dbReference type="EMBL" id="CAA9523307.1"/>
    </source>
</evidence>
<dbReference type="InterPro" id="IPR050282">
    <property type="entry name" value="Cycloisomerase_2"/>
</dbReference>
<gene>
    <name evidence="3" type="ORF">AVDCRST_MAG13-3533</name>
</gene>
<dbReference type="EMBL" id="CADCVO010000553">
    <property type="protein sequence ID" value="CAA9523307.1"/>
    <property type="molecule type" value="Genomic_DNA"/>
</dbReference>
<dbReference type="GO" id="GO:0017057">
    <property type="term" value="F:6-phosphogluconolactonase activity"/>
    <property type="evidence" value="ECO:0007669"/>
    <property type="project" value="TreeGrafter"/>
</dbReference>